<gene>
    <name evidence="1" type="ORF">HAX54_039780</name>
</gene>
<dbReference type="EMBL" id="JACEIK010005542">
    <property type="protein sequence ID" value="MCE0481762.1"/>
    <property type="molecule type" value="Genomic_DNA"/>
</dbReference>
<proteinExistence type="predicted"/>
<protein>
    <submittedName>
        <fullName evidence="1">Uncharacterized protein</fullName>
    </submittedName>
</protein>
<comment type="caution">
    <text evidence="1">The sequence shown here is derived from an EMBL/GenBank/DDBJ whole genome shotgun (WGS) entry which is preliminary data.</text>
</comment>
<sequence length="164" mass="18333">MGAGTNKKSYPLEEERISHLRFGLKGMKAYYLSYKENRVITENVKFNVESFQTNFPNIANQFEVQAEVDFKTSDPPTSKISDDASISLTADKHVPPKASGLLKIAHMARSHNTQLLKLAKTIPLMILQAIKKVMKLVVDKLGSLCAQMDVLEGEVAAIREELNR</sequence>
<evidence type="ECO:0000313" key="1">
    <source>
        <dbReference type="EMBL" id="MCE0481762.1"/>
    </source>
</evidence>
<reference evidence="1 2" key="1">
    <citation type="journal article" date="2021" name="BMC Genomics">
        <title>Datura genome reveals duplications of psychoactive alkaloid biosynthetic genes and high mutation rate following tissue culture.</title>
        <authorList>
            <person name="Rajewski A."/>
            <person name="Carter-House D."/>
            <person name="Stajich J."/>
            <person name="Litt A."/>
        </authorList>
    </citation>
    <scope>NUCLEOTIDE SEQUENCE [LARGE SCALE GENOMIC DNA]</scope>
    <source>
        <strain evidence="1">AR-01</strain>
    </source>
</reference>
<evidence type="ECO:0000313" key="2">
    <source>
        <dbReference type="Proteomes" id="UP000823775"/>
    </source>
</evidence>
<keyword evidence="2" id="KW-1185">Reference proteome</keyword>
<name>A0ABS8VRB4_DATST</name>
<accession>A0ABS8VRB4</accession>
<organism evidence="1 2">
    <name type="scientific">Datura stramonium</name>
    <name type="common">Jimsonweed</name>
    <name type="synonym">Common thornapple</name>
    <dbReference type="NCBI Taxonomy" id="4076"/>
    <lineage>
        <taxon>Eukaryota</taxon>
        <taxon>Viridiplantae</taxon>
        <taxon>Streptophyta</taxon>
        <taxon>Embryophyta</taxon>
        <taxon>Tracheophyta</taxon>
        <taxon>Spermatophyta</taxon>
        <taxon>Magnoliopsida</taxon>
        <taxon>eudicotyledons</taxon>
        <taxon>Gunneridae</taxon>
        <taxon>Pentapetalae</taxon>
        <taxon>asterids</taxon>
        <taxon>lamiids</taxon>
        <taxon>Solanales</taxon>
        <taxon>Solanaceae</taxon>
        <taxon>Solanoideae</taxon>
        <taxon>Datureae</taxon>
        <taxon>Datura</taxon>
    </lineage>
</organism>
<dbReference type="Proteomes" id="UP000823775">
    <property type="component" value="Unassembled WGS sequence"/>
</dbReference>